<organism evidence="4 5">
    <name type="scientific">Caloramator quimbayensis</name>
    <dbReference type="NCBI Taxonomy" id="1147123"/>
    <lineage>
        <taxon>Bacteria</taxon>
        <taxon>Bacillati</taxon>
        <taxon>Bacillota</taxon>
        <taxon>Clostridia</taxon>
        <taxon>Eubacteriales</taxon>
        <taxon>Clostridiaceae</taxon>
        <taxon>Caloramator</taxon>
    </lineage>
</organism>
<sequence length="372" mass="40972">MEWRYSQPVTIIFGSNKLNSLHEILNEYGLKNGLLVCDPFFEKNGLSQRVVELSKGLIKDVFFDITPNPTVENVDSCADIIRKNNIEFLIALGGGSSLDCAKASASICKTNDSIREYIGTGKVFNNDSLPIIAIPTTSGTGSEVTCVSVLTDHKNNIKAPVVHKNFYPKIAIIDPVLTITVPPYITASTGFDVLAHALEGFWSKNHQPICDALAIHAAKLVFENLYDAYVDGSNLAAREKLSEASVIAGLAFSIPKTAGSHACSYPLTSIYKIPHGEACAFTLDLFTRINTKVDDRLSYFANQLGYDSAYEMADRILELKKMMNMKITLKDAGIKLDDLEELSKLCMHPNMLNNPIEMNPSSIKNMFLSLNY</sequence>
<evidence type="ECO:0000313" key="5">
    <source>
        <dbReference type="Proteomes" id="UP000190105"/>
    </source>
</evidence>
<dbReference type="Gene3D" id="3.40.50.1970">
    <property type="match status" value="1"/>
</dbReference>
<dbReference type="GO" id="GO:0004022">
    <property type="term" value="F:alcohol dehydrogenase (NAD+) activity"/>
    <property type="evidence" value="ECO:0007669"/>
    <property type="project" value="TreeGrafter"/>
</dbReference>
<feature type="domain" description="Alcohol dehydrogenase iron-type/glycerol dehydrogenase GldA" evidence="2">
    <location>
        <begin position="8"/>
        <end position="175"/>
    </location>
</feature>
<feature type="domain" description="Fe-containing alcohol dehydrogenase-like C-terminal" evidence="3">
    <location>
        <begin position="186"/>
        <end position="367"/>
    </location>
</feature>
<dbReference type="PANTHER" id="PTHR11496">
    <property type="entry name" value="ALCOHOL DEHYDROGENASE"/>
    <property type="match status" value="1"/>
</dbReference>
<dbReference type="Pfam" id="PF25137">
    <property type="entry name" value="ADH_Fe_C"/>
    <property type="match status" value="1"/>
</dbReference>
<dbReference type="GO" id="GO:0046872">
    <property type="term" value="F:metal ion binding"/>
    <property type="evidence" value="ECO:0007669"/>
    <property type="project" value="InterPro"/>
</dbReference>
<dbReference type="Pfam" id="PF00465">
    <property type="entry name" value="Fe-ADH"/>
    <property type="match status" value="1"/>
</dbReference>
<keyword evidence="5" id="KW-1185">Reference proteome</keyword>
<evidence type="ECO:0000313" key="4">
    <source>
        <dbReference type="EMBL" id="SKA93649.1"/>
    </source>
</evidence>
<dbReference type="AlphaFoldDB" id="A0A1T4XVQ1"/>
<evidence type="ECO:0000259" key="3">
    <source>
        <dbReference type="Pfam" id="PF25137"/>
    </source>
</evidence>
<gene>
    <name evidence="4" type="ORF">SAMN05443428_11454</name>
</gene>
<dbReference type="Gene3D" id="1.20.1090.10">
    <property type="entry name" value="Dehydroquinate synthase-like - alpha domain"/>
    <property type="match status" value="1"/>
</dbReference>
<evidence type="ECO:0000256" key="1">
    <source>
        <dbReference type="ARBA" id="ARBA00023002"/>
    </source>
</evidence>
<name>A0A1T4XVQ1_9CLOT</name>
<dbReference type="SUPFAM" id="SSF56796">
    <property type="entry name" value="Dehydroquinate synthase-like"/>
    <property type="match status" value="1"/>
</dbReference>
<accession>A0A1T4XVQ1</accession>
<proteinExistence type="predicted"/>
<dbReference type="InterPro" id="IPR056798">
    <property type="entry name" value="ADH_Fe_C"/>
</dbReference>
<dbReference type="FunFam" id="3.40.50.1970:FF:000003">
    <property type="entry name" value="Alcohol dehydrogenase, iron-containing"/>
    <property type="match status" value="1"/>
</dbReference>
<dbReference type="InterPro" id="IPR039697">
    <property type="entry name" value="Alcohol_dehydrogenase_Fe"/>
</dbReference>
<dbReference type="PANTHER" id="PTHR11496:SF83">
    <property type="entry name" value="HYDROXYACID-OXOACID TRANSHYDROGENASE, MITOCHONDRIAL"/>
    <property type="match status" value="1"/>
</dbReference>
<dbReference type="EMBL" id="FUYH01000014">
    <property type="protein sequence ID" value="SKA93649.1"/>
    <property type="molecule type" value="Genomic_DNA"/>
</dbReference>
<dbReference type="InterPro" id="IPR018211">
    <property type="entry name" value="ADH_Fe_CS"/>
</dbReference>
<dbReference type="CDD" id="cd08196">
    <property type="entry name" value="Fe-ADH-like"/>
    <property type="match status" value="1"/>
</dbReference>
<dbReference type="OrthoDB" id="9804734at2"/>
<keyword evidence="1" id="KW-0560">Oxidoreductase</keyword>
<dbReference type="Proteomes" id="UP000190105">
    <property type="component" value="Unassembled WGS sequence"/>
</dbReference>
<dbReference type="STRING" id="1147123.SAMN05443428_11454"/>
<evidence type="ECO:0000259" key="2">
    <source>
        <dbReference type="Pfam" id="PF00465"/>
    </source>
</evidence>
<dbReference type="RefSeq" id="WP_078696976.1">
    <property type="nucleotide sequence ID" value="NZ_FUYH01000014.1"/>
</dbReference>
<protein>
    <submittedName>
        <fullName evidence="4">Alcohol dehydrogenase</fullName>
    </submittedName>
</protein>
<reference evidence="5" key="1">
    <citation type="submission" date="2017-02" db="EMBL/GenBank/DDBJ databases">
        <authorList>
            <person name="Varghese N."/>
            <person name="Submissions S."/>
        </authorList>
    </citation>
    <scope>NUCLEOTIDE SEQUENCE [LARGE SCALE GENOMIC DNA]</scope>
    <source>
        <strain evidence="5">USBA 833</strain>
    </source>
</reference>
<dbReference type="InterPro" id="IPR001670">
    <property type="entry name" value="ADH_Fe/GldA"/>
</dbReference>
<dbReference type="PROSITE" id="PS00913">
    <property type="entry name" value="ADH_IRON_1"/>
    <property type="match status" value="1"/>
</dbReference>